<dbReference type="PANTHER" id="PTHR11178:SF1">
    <property type="entry name" value="NFU1 IRON-SULFUR CLUSTER SCAFFOLD HOMOLOG, MITOCHONDRIAL"/>
    <property type="match status" value="1"/>
</dbReference>
<dbReference type="SUPFAM" id="SSF117916">
    <property type="entry name" value="Fe-S cluster assembly (FSCA) domain-like"/>
    <property type="match status" value="1"/>
</dbReference>
<dbReference type="Pfam" id="PF01106">
    <property type="entry name" value="NifU"/>
    <property type="match status" value="1"/>
</dbReference>
<sequence length="238" mass="26373">MFIQTQQTPNPSSLMFIPGEKVMELGSKSFTSAREAMASPLAKKLFHIDGVTQVFFGSDFVTVTKSEDYAWSVLKPDVFAAIMDFYASGEPLFYESDGVLRLASAYLLHPCFTCFAREPLFYESEAGGPHAEHVITEDDDEVVAMIKELLETRIRPAVQEDGGDIVFRTWDPDTGVVTLKMMGACSGCPSSAVTLKSGIENMLMHYIPEVRAVEEAPPDEHENEGLKAFHKLEQHLSP</sequence>
<reference evidence="4" key="1">
    <citation type="submission" date="2020-11" db="EMBL/GenBank/DDBJ databases">
        <title>Chlorella ohadii genome sequencing and assembly.</title>
        <authorList>
            <person name="Murik O."/>
            <person name="Treves H."/>
            <person name="Kedem I."/>
            <person name="Shotland Y."/>
            <person name="Kaplan A."/>
        </authorList>
    </citation>
    <scope>NUCLEOTIDE SEQUENCE</scope>
    <source>
        <strain evidence="4">1</strain>
    </source>
</reference>
<evidence type="ECO:0000313" key="4">
    <source>
        <dbReference type="EMBL" id="KAI7842563.1"/>
    </source>
</evidence>
<accession>A0AAD5DUD5</accession>
<dbReference type="EMBL" id="JADXDR010000051">
    <property type="protein sequence ID" value="KAI7842563.1"/>
    <property type="molecule type" value="Genomic_DNA"/>
</dbReference>
<name>A0AAD5DUD5_9CHLO</name>
<dbReference type="PIRSF" id="PIRSF036773">
    <property type="entry name" value="HIRIP5"/>
    <property type="match status" value="1"/>
</dbReference>
<dbReference type="Gene3D" id="3.30.1370.70">
    <property type="entry name" value="Scaffold protein Nfu/NifU, N-terminal domain"/>
    <property type="match status" value="1"/>
</dbReference>
<evidence type="ECO:0000259" key="3">
    <source>
        <dbReference type="SMART" id="SM00932"/>
    </source>
</evidence>
<evidence type="ECO:0000313" key="5">
    <source>
        <dbReference type="Proteomes" id="UP001205105"/>
    </source>
</evidence>
<dbReference type="GO" id="GO:0005739">
    <property type="term" value="C:mitochondrion"/>
    <property type="evidence" value="ECO:0007669"/>
    <property type="project" value="TreeGrafter"/>
</dbReference>
<organism evidence="4 5">
    <name type="scientific">Chlorella ohadii</name>
    <dbReference type="NCBI Taxonomy" id="2649997"/>
    <lineage>
        <taxon>Eukaryota</taxon>
        <taxon>Viridiplantae</taxon>
        <taxon>Chlorophyta</taxon>
        <taxon>core chlorophytes</taxon>
        <taxon>Trebouxiophyceae</taxon>
        <taxon>Chlorellales</taxon>
        <taxon>Chlorellaceae</taxon>
        <taxon>Chlorella clade</taxon>
        <taxon>Chlorella</taxon>
    </lineage>
</organism>
<proteinExistence type="inferred from homology"/>
<dbReference type="FunFam" id="3.30.1370.70:FF:000001">
    <property type="entry name" value="NifU-like protein 4, mitochondrial"/>
    <property type="match status" value="1"/>
</dbReference>
<dbReference type="InterPro" id="IPR014824">
    <property type="entry name" value="Nfu/NifU_N"/>
</dbReference>
<feature type="domain" description="Scaffold protein Nfu/NifU N-terminal" evidence="3">
    <location>
        <begin position="3"/>
        <end position="89"/>
    </location>
</feature>
<dbReference type="FunFam" id="3.30.300.130:FF:000001">
    <property type="entry name" value="NFU1 iron-sulfur cluster scaffold"/>
    <property type="match status" value="1"/>
</dbReference>
<keyword evidence="5" id="KW-1185">Reference proteome</keyword>
<comment type="function">
    <text evidence="1">Molecular scaffold for [Fe-S] cluster assembly of mitochondrial iron-sulfur proteins.</text>
</comment>
<comment type="caution">
    <text evidence="4">The sequence shown here is derived from an EMBL/GenBank/DDBJ whole genome shotgun (WGS) entry which is preliminary data.</text>
</comment>
<dbReference type="InterPro" id="IPR035433">
    <property type="entry name" value="NFU1-like"/>
</dbReference>
<dbReference type="PANTHER" id="PTHR11178">
    <property type="entry name" value="IRON-SULFUR CLUSTER SCAFFOLD PROTEIN NFU-RELATED"/>
    <property type="match status" value="1"/>
</dbReference>
<dbReference type="Proteomes" id="UP001205105">
    <property type="component" value="Unassembled WGS sequence"/>
</dbReference>
<dbReference type="SMART" id="SM00932">
    <property type="entry name" value="Nfu_N"/>
    <property type="match status" value="1"/>
</dbReference>
<evidence type="ECO:0000256" key="2">
    <source>
        <dbReference type="ARBA" id="ARBA00006420"/>
    </source>
</evidence>
<dbReference type="InterPro" id="IPR001075">
    <property type="entry name" value="NIF_FeS_clus_asmbl_NifU_C"/>
</dbReference>
<protein>
    <recommendedName>
        <fullName evidence="3">Scaffold protein Nfu/NifU N-terminal domain-containing protein</fullName>
    </recommendedName>
</protein>
<dbReference type="InterPro" id="IPR036498">
    <property type="entry name" value="Nfu/NifU_N_sf"/>
</dbReference>
<dbReference type="AlphaFoldDB" id="A0AAD5DUD5"/>
<dbReference type="SUPFAM" id="SSF110836">
    <property type="entry name" value="Hypothetical protein SAV1430"/>
    <property type="match status" value="1"/>
</dbReference>
<dbReference type="InterPro" id="IPR034904">
    <property type="entry name" value="FSCA_dom_sf"/>
</dbReference>
<gene>
    <name evidence="4" type="ORF">COHA_003800</name>
</gene>
<dbReference type="Pfam" id="PF08712">
    <property type="entry name" value="Nfu_N"/>
    <property type="match status" value="1"/>
</dbReference>
<comment type="similarity">
    <text evidence="2">Belongs to the NifU family.</text>
</comment>
<evidence type="ECO:0000256" key="1">
    <source>
        <dbReference type="ARBA" id="ARBA00002175"/>
    </source>
</evidence>
<dbReference type="GO" id="GO:0005506">
    <property type="term" value="F:iron ion binding"/>
    <property type="evidence" value="ECO:0007669"/>
    <property type="project" value="InterPro"/>
</dbReference>
<dbReference type="Gene3D" id="3.30.300.130">
    <property type="entry name" value="Fe-S cluster assembly (FSCA)"/>
    <property type="match status" value="1"/>
</dbReference>
<dbReference type="GO" id="GO:0016226">
    <property type="term" value="P:iron-sulfur cluster assembly"/>
    <property type="evidence" value="ECO:0007669"/>
    <property type="project" value="InterPro"/>
</dbReference>
<dbReference type="GO" id="GO:0051536">
    <property type="term" value="F:iron-sulfur cluster binding"/>
    <property type="evidence" value="ECO:0007669"/>
    <property type="project" value="InterPro"/>
</dbReference>